<feature type="non-terminal residue" evidence="2">
    <location>
        <position position="145"/>
    </location>
</feature>
<protein>
    <submittedName>
        <fullName evidence="2">12353_t:CDS:1</fullName>
    </submittedName>
</protein>
<accession>A0A9N9PHW8</accession>
<evidence type="ECO:0000256" key="1">
    <source>
        <dbReference type="SAM" id="SignalP"/>
    </source>
</evidence>
<dbReference type="Proteomes" id="UP000789405">
    <property type="component" value="Unassembled WGS sequence"/>
</dbReference>
<evidence type="ECO:0000313" key="2">
    <source>
        <dbReference type="EMBL" id="CAG8821841.1"/>
    </source>
</evidence>
<sequence>CRDFIVFVLLCLVFFALIVSSVCDYNTTCKCPAKHLSGTFCGDDIGCNKDNVYECPIPGSTTCEYGPRDSCKLCGKLVCKSQPLPSTSKPPSTTACNPACVKPNTCVNAKCVCQSSNCSKGQKCDSNSPLDALEAFGACEAIITG</sequence>
<dbReference type="AlphaFoldDB" id="A0A9N9PHW8"/>
<comment type="caution">
    <text evidence="2">The sequence shown here is derived from an EMBL/GenBank/DDBJ whole genome shotgun (WGS) entry which is preliminary data.</text>
</comment>
<evidence type="ECO:0000313" key="3">
    <source>
        <dbReference type="Proteomes" id="UP000789405"/>
    </source>
</evidence>
<feature type="chain" id="PRO_5040359383" evidence="1">
    <location>
        <begin position="22"/>
        <end position="145"/>
    </location>
</feature>
<feature type="non-terminal residue" evidence="2">
    <location>
        <position position="1"/>
    </location>
</feature>
<organism evidence="2 3">
    <name type="scientific">Dentiscutata erythropus</name>
    <dbReference type="NCBI Taxonomy" id="1348616"/>
    <lineage>
        <taxon>Eukaryota</taxon>
        <taxon>Fungi</taxon>
        <taxon>Fungi incertae sedis</taxon>
        <taxon>Mucoromycota</taxon>
        <taxon>Glomeromycotina</taxon>
        <taxon>Glomeromycetes</taxon>
        <taxon>Diversisporales</taxon>
        <taxon>Gigasporaceae</taxon>
        <taxon>Dentiscutata</taxon>
    </lineage>
</organism>
<name>A0A9N9PHW8_9GLOM</name>
<keyword evidence="1" id="KW-0732">Signal</keyword>
<reference evidence="2" key="1">
    <citation type="submission" date="2021-06" db="EMBL/GenBank/DDBJ databases">
        <authorList>
            <person name="Kallberg Y."/>
            <person name="Tangrot J."/>
            <person name="Rosling A."/>
        </authorList>
    </citation>
    <scope>NUCLEOTIDE SEQUENCE</scope>
    <source>
        <strain evidence="2">MA453B</strain>
    </source>
</reference>
<dbReference type="EMBL" id="CAJVPY010061271">
    <property type="protein sequence ID" value="CAG8821841.1"/>
    <property type="molecule type" value="Genomic_DNA"/>
</dbReference>
<dbReference type="OrthoDB" id="2443686at2759"/>
<feature type="signal peptide" evidence="1">
    <location>
        <begin position="1"/>
        <end position="21"/>
    </location>
</feature>
<gene>
    <name evidence="2" type="ORF">DERYTH_LOCUS27203</name>
</gene>
<proteinExistence type="predicted"/>
<keyword evidence="3" id="KW-1185">Reference proteome</keyword>